<dbReference type="Pfam" id="PF25222">
    <property type="entry name" value="DUF7840"/>
    <property type="match status" value="1"/>
</dbReference>
<feature type="domain" description="Lnb N-terminal periplasmic" evidence="1">
    <location>
        <begin position="134"/>
        <end position="300"/>
    </location>
</feature>
<evidence type="ECO:0000313" key="5">
    <source>
        <dbReference type="Proteomes" id="UP000437748"/>
    </source>
</evidence>
<dbReference type="AlphaFoldDB" id="A0A6N6VVX0"/>
<dbReference type="Proteomes" id="UP000437748">
    <property type="component" value="Unassembled WGS sequence"/>
</dbReference>
<evidence type="ECO:0000259" key="1">
    <source>
        <dbReference type="Pfam" id="PF13387"/>
    </source>
</evidence>
<feature type="domain" description="DUF7840" evidence="2">
    <location>
        <begin position="410"/>
        <end position="635"/>
    </location>
</feature>
<gene>
    <name evidence="4" type="ORF">GCL60_00720</name>
</gene>
<dbReference type="Pfam" id="PF13387">
    <property type="entry name" value="Lnb_N"/>
    <property type="match status" value="1"/>
</dbReference>
<dbReference type="Pfam" id="PF25225">
    <property type="entry name" value="DUF7843"/>
    <property type="match status" value="1"/>
</dbReference>
<feature type="domain" description="DUF7843" evidence="3">
    <location>
        <begin position="43"/>
        <end position="117"/>
    </location>
</feature>
<dbReference type="RefSeq" id="WP_153417986.1">
    <property type="nucleotide sequence ID" value="NZ_WFLM01000001.1"/>
</dbReference>
<dbReference type="OrthoDB" id="5287439at2"/>
<keyword evidence="5" id="KW-1185">Reference proteome</keyword>
<proteinExistence type="predicted"/>
<name>A0A6N6VVX0_9BACT</name>
<organism evidence="4 5">
    <name type="scientific">Silvanigrella paludirubra</name>
    <dbReference type="NCBI Taxonomy" id="2499159"/>
    <lineage>
        <taxon>Bacteria</taxon>
        <taxon>Pseudomonadati</taxon>
        <taxon>Bdellovibrionota</taxon>
        <taxon>Oligoflexia</taxon>
        <taxon>Silvanigrellales</taxon>
        <taxon>Silvanigrellaceae</taxon>
        <taxon>Silvanigrella</taxon>
    </lineage>
</organism>
<reference evidence="4 5" key="1">
    <citation type="submission" date="2019-10" db="EMBL/GenBank/DDBJ databases">
        <title>New species of Slilvanegrellaceae.</title>
        <authorList>
            <person name="Pitt A."/>
            <person name="Hahn M.W."/>
        </authorList>
    </citation>
    <scope>NUCLEOTIDE SEQUENCE [LARGE SCALE GENOMIC DNA]</scope>
    <source>
        <strain evidence="4 5">SP-Ram-0.45-NSY-1</strain>
    </source>
</reference>
<dbReference type="InterPro" id="IPR057162">
    <property type="entry name" value="DUF7840"/>
</dbReference>
<dbReference type="InterPro" id="IPR057165">
    <property type="entry name" value="DUF7843"/>
</dbReference>
<evidence type="ECO:0000259" key="3">
    <source>
        <dbReference type="Pfam" id="PF25225"/>
    </source>
</evidence>
<protein>
    <submittedName>
        <fullName evidence="4">DUF4105 domain-containing protein</fullName>
    </submittedName>
</protein>
<evidence type="ECO:0000313" key="4">
    <source>
        <dbReference type="EMBL" id="KAB8040471.1"/>
    </source>
</evidence>
<comment type="caution">
    <text evidence="4">The sequence shown here is derived from an EMBL/GenBank/DDBJ whole genome shotgun (WGS) entry which is preliminary data.</text>
</comment>
<dbReference type="InterPro" id="IPR025178">
    <property type="entry name" value="Lnb_N"/>
</dbReference>
<accession>A0A6N6VVX0</accession>
<dbReference type="EMBL" id="WFLM01000001">
    <property type="protein sequence ID" value="KAB8040471.1"/>
    <property type="molecule type" value="Genomic_DNA"/>
</dbReference>
<sequence>MANGIKKILIAILFFYPLFLSALEDSRLQSAENYFIEKSRKLSLSQKSEWRKILFYQNKYFSAPTGIVDGKDFYLSEEGKVNLQSEMEATIKAFFSGVENNDSAHCKFPRRLKWLKSYLDDDKYTIPITKCSNLEKWLEFVNPNGAVLIFSSFYINNPSSMFGHTFLRIVNSNDPLTDSGINFAANPDTENMIFYTFKGLTGLFEGKFSLLPYSIKVQEYNNSESRDLWEYELNLSKEQIMNMVLSLWEVGDNRIDYFYIDENCSYILLALLDTANDDFNFAKNFWIWVNPSDTLRVVYSYPNLIKNVTFRPSSEKRFRYRYALLDNDEKKLFASILDQKKDFSDLKENYSKISASKVLDAVSEYIDYKENLAGTEESKKYPLFRKQLLLARASIGIVSSPLKIEPPDSDRPEKGLPGGRIGTSYSHSYFSGNSFDLEISPVLHNIQSPSTGYSREAQIELLNTTLRYEANSKQFFIQKLDLVNIISIPSLNPPLYPVSWNLKLGMEQDYDCDKLGYNSSCVRYSLSGGAGASALWEPIQLYFLPQVDFAYQNENAFEVSAGTFSGFTFKTNESSMFSSRIEWMKRYSVLYHSWRDHLLSESSFSFQPFFNFECKIFYKYNFINYDWQTGLGFYWHFF</sequence>
<evidence type="ECO:0000259" key="2">
    <source>
        <dbReference type="Pfam" id="PF25222"/>
    </source>
</evidence>